<keyword evidence="1" id="KW-0805">Transcription regulation</keyword>
<evidence type="ECO:0000313" key="5">
    <source>
        <dbReference type="EMBL" id="MBB6480021.1"/>
    </source>
</evidence>
<dbReference type="Gene3D" id="3.40.50.2300">
    <property type="match status" value="2"/>
</dbReference>
<keyword evidence="2 5" id="KW-0238">DNA-binding</keyword>
<sequence>MKQEQSSKKYIQIADLIIEEINRGTWKEGEAIPTVRKLAEMYRVSPQTANKATTHLAGLGIIASRQGSGSLVTGKKSALAGPEIPMLIDKARSSYLRGEDTAVGYHGKELYLNYLHEMKEEGMEPHLLVYDKRETVLPEETKNILLRSKGTLVQGSLPDCYLDFLEENDIPLVMINRSIHKDFSGRIGSVMMDNGGLEQLSAYVASLGHEKYIFAFSNEFEMTSVYDNRLKVIGNTLVENCRNAKPEISEFHFTPGTNKDSLKLKELIDKGATAILCYNDICALRIYDLLHQQNIRVPEEVSVSGFDDLFMAEMAAPPLTTVKVNRNQLICSSLSLLKELITRTSPCSEKGVSETSLVIRRSCWQKRSAI</sequence>
<dbReference type="SUPFAM" id="SSF53822">
    <property type="entry name" value="Periplasmic binding protein-like I"/>
    <property type="match status" value="1"/>
</dbReference>
<keyword evidence="3" id="KW-0804">Transcription</keyword>
<dbReference type="PANTHER" id="PTHR30146:SF109">
    <property type="entry name" value="HTH-TYPE TRANSCRIPTIONAL REGULATOR GALS"/>
    <property type="match status" value="1"/>
</dbReference>
<dbReference type="SUPFAM" id="SSF46785">
    <property type="entry name" value="Winged helix' DNA-binding domain"/>
    <property type="match status" value="1"/>
</dbReference>
<dbReference type="SMART" id="SM00345">
    <property type="entry name" value="HTH_GNTR"/>
    <property type="match status" value="1"/>
</dbReference>
<dbReference type="Pfam" id="PF00392">
    <property type="entry name" value="GntR"/>
    <property type="match status" value="1"/>
</dbReference>
<dbReference type="GO" id="GO:0000976">
    <property type="term" value="F:transcription cis-regulatory region binding"/>
    <property type="evidence" value="ECO:0007669"/>
    <property type="project" value="TreeGrafter"/>
</dbReference>
<keyword evidence="6" id="KW-1185">Reference proteome</keyword>
<comment type="caution">
    <text evidence="5">The sequence shown here is derived from an EMBL/GenBank/DDBJ whole genome shotgun (WGS) entry which is preliminary data.</text>
</comment>
<dbReference type="CDD" id="cd06267">
    <property type="entry name" value="PBP1_LacI_sugar_binding-like"/>
    <property type="match status" value="1"/>
</dbReference>
<evidence type="ECO:0000256" key="1">
    <source>
        <dbReference type="ARBA" id="ARBA00023015"/>
    </source>
</evidence>
<feature type="domain" description="HTH gntR-type" evidence="4">
    <location>
        <begin position="7"/>
        <end position="75"/>
    </location>
</feature>
<dbReference type="InterPro" id="IPR036390">
    <property type="entry name" value="WH_DNA-bd_sf"/>
</dbReference>
<dbReference type="GO" id="GO:0003700">
    <property type="term" value="F:DNA-binding transcription factor activity"/>
    <property type="evidence" value="ECO:0007669"/>
    <property type="project" value="InterPro"/>
</dbReference>
<dbReference type="PROSITE" id="PS50949">
    <property type="entry name" value="HTH_GNTR"/>
    <property type="match status" value="1"/>
</dbReference>
<name>A0A841R9I0_9SPIO</name>
<evidence type="ECO:0000313" key="6">
    <source>
        <dbReference type="Proteomes" id="UP000587760"/>
    </source>
</evidence>
<dbReference type="InterPro" id="IPR000524">
    <property type="entry name" value="Tscrpt_reg_HTH_GntR"/>
</dbReference>
<dbReference type="CDD" id="cd07377">
    <property type="entry name" value="WHTH_GntR"/>
    <property type="match status" value="1"/>
</dbReference>
<dbReference type="EMBL" id="JACHGJ010000002">
    <property type="protein sequence ID" value="MBB6480021.1"/>
    <property type="molecule type" value="Genomic_DNA"/>
</dbReference>
<accession>A0A841R9I0</accession>
<dbReference type="AlphaFoldDB" id="A0A841R9I0"/>
<evidence type="ECO:0000259" key="4">
    <source>
        <dbReference type="PROSITE" id="PS50949"/>
    </source>
</evidence>
<organism evidence="5 6">
    <name type="scientific">Spirochaeta isovalerica</name>
    <dbReference type="NCBI Taxonomy" id="150"/>
    <lineage>
        <taxon>Bacteria</taxon>
        <taxon>Pseudomonadati</taxon>
        <taxon>Spirochaetota</taxon>
        <taxon>Spirochaetia</taxon>
        <taxon>Spirochaetales</taxon>
        <taxon>Spirochaetaceae</taxon>
        <taxon>Spirochaeta</taxon>
    </lineage>
</organism>
<evidence type="ECO:0000256" key="3">
    <source>
        <dbReference type="ARBA" id="ARBA00023163"/>
    </source>
</evidence>
<dbReference type="RefSeq" id="WP_184745779.1">
    <property type="nucleotide sequence ID" value="NZ_JACHGJ010000002.1"/>
</dbReference>
<dbReference type="PANTHER" id="PTHR30146">
    <property type="entry name" value="LACI-RELATED TRANSCRIPTIONAL REPRESSOR"/>
    <property type="match status" value="1"/>
</dbReference>
<dbReference type="Proteomes" id="UP000587760">
    <property type="component" value="Unassembled WGS sequence"/>
</dbReference>
<dbReference type="InterPro" id="IPR036388">
    <property type="entry name" value="WH-like_DNA-bd_sf"/>
</dbReference>
<proteinExistence type="predicted"/>
<dbReference type="Gene3D" id="1.10.10.10">
    <property type="entry name" value="Winged helix-like DNA-binding domain superfamily/Winged helix DNA-binding domain"/>
    <property type="match status" value="1"/>
</dbReference>
<reference evidence="5 6" key="1">
    <citation type="submission" date="2020-08" db="EMBL/GenBank/DDBJ databases">
        <title>Genomic Encyclopedia of Type Strains, Phase IV (KMG-IV): sequencing the most valuable type-strain genomes for metagenomic binning, comparative biology and taxonomic classification.</title>
        <authorList>
            <person name="Goeker M."/>
        </authorList>
    </citation>
    <scope>NUCLEOTIDE SEQUENCE [LARGE SCALE GENOMIC DNA]</scope>
    <source>
        <strain evidence="5 6">DSM 2461</strain>
    </source>
</reference>
<dbReference type="InterPro" id="IPR046335">
    <property type="entry name" value="LacI/GalR-like_sensor"/>
</dbReference>
<dbReference type="InterPro" id="IPR028082">
    <property type="entry name" value="Peripla_BP_I"/>
</dbReference>
<evidence type="ECO:0000256" key="2">
    <source>
        <dbReference type="ARBA" id="ARBA00023125"/>
    </source>
</evidence>
<dbReference type="Pfam" id="PF13377">
    <property type="entry name" value="Peripla_BP_3"/>
    <property type="match status" value="1"/>
</dbReference>
<gene>
    <name evidence="5" type="ORF">HNR50_001679</name>
</gene>
<protein>
    <submittedName>
        <fullName evidence="5">DNA-binding LacI/PurR family transcriptional regulator</fullName>
    </submittedName>
</protein>